<dbReference type="SUPFAM" id="SSF48452">
    <property type="entry name" value="TPR-like"/>
    <property type="match status" value="1"/>
</dbReference>
<reference evidence="2" key="1">
    <citation type="submission" date="2025-08" db="UniProtKB">
        <authorList>
            <consortium name="RefSeq"/>
        </authorList>
    </citation>
    <scope>IDENTIFICATION</scope>
</reference>
<dbReference type="OrthoDB" id="10682992at2759"/>
<gene>
    <name evidence="2" type="primary">LOC113147055</name>
</gene>
<name>A0A6P6RY21_9EIME</name>
<dbReference type="Proteomes" id="UP000515125">
    <property type="component" value="Unplaced"/>
</dbReference>
<organism evidence="1 2">
    <name type="scientific">Cyclospora cayetanensis</name>
    <dbReference type="NCBI Taxonomy" id="88456"/>
    <lineage>
        <taxon>Eukaryota</taxon>
        <taxon>Sar</taxon>
        <taxon>Alveolata</taxon>
        <taxon>Apicomplexa</taxon>
        <taxon>Conoidasida</taxon>
        <taxon>Coccidia</taxon>
        <taxon>Eucoccidiorida</taxon>
        <taxon>Eimeriorina</taxon>
        <taxon>Eimeriidae</taxon>
        <taxon>Cyclospora</taxon>
    </lineage>
</organism>
<keyword evidence="1" id="KW-1185">Reference proteome</keyword>
<accession>A0A6P6RY21</accession>
<protein>
    <submittedName>
        <fullName evidence="2">Uncharacterized protein LOC113147055</fullName>
    </submittedName>
</protein>
<dbReference type="Gene3D" id="1.25.40.10">
    <property type="entry name" value="Tetratricopeptide repeat domain"/>
    <property type="match status" value="1"/>
</dbReference>
<evidence type="ECO:0000313" key="1">
    <source>
        <dbReference type="Proteomes" id="UP000515125"/>
    </source>
</evidence>
<dbReference type="AlphaFoldDB" id="A0A6P6RY21"/>
<dbReference type="GeneID" id="113147055"/>
<evidence type="ECO:0000313" key="2">
    <source>
        <dbReference type="RefSeq" id="XP_026192010.1"/>
    </source>
</evidence>
<sequence length="460" mass="48205">MAAALSDAAVGSRVLQAAGAAADTEIFKVFLAAVFPGCNRTAAAKAEYERLFLGPDEIEGGAVPRASGEEGASDNTLGTASVGEVALPRVESVEAPSALADAVAAIAAPGGPEIATGCRKQTEHERLRRLCFESELIGDLDGAIEYHKQLLLLPPAEAPPGVVTAAASCSEPLLYVQLASLLLRADQSNKDEAEAALMEAINKFGGVNQTPTEPLLMLGCLLLDCNRPEEAQGFFSVAVQQLLQRLQQQQHLKDDIRPQQRLEDGPVEISFSGEGLSAGSSSAGAKEEPADPPLSLCFFCLALSFLFMGDAQRFEAALSLALQPSDQHLQEQNEEQQGKEATLRPTNTLARHNRIILGDPFKPLPAAASAVETTEAAAPGEAVGGNSPGESGFSAGITCTCNSRNRCHSTHSQMRKSTSGGSAVDSGVSALHESCKQSMAYVPACSYQMTLHGLPIQLKG</sequence>
<dbReference type="InterPro" id="IPR011990">
    <property type="entry name" value="TPR-like_helical_dom_sf"/>
</dbReference>
<dbReference type="RefSeq" id="XP_026192010.1">
    <property type="nucleotide sequence ID" value="XM_026336225.1"/>
</dbReference>
<proteinExistence type="predicted"/>